<sequence length="78" mass="8917">MKTHSLLLNQYNLQNTVKIYSIRCKFTKAFSAFFGAPYLGLFQNYPVNKEYIDTRITDELSKYFTPANLALELGTALG</sequence>
<organism evidence="1 2">
    <name type="scientific">Brachionus plicatilis</name>
    <name type="common">Marine rotifer</name>
    <name type="synonym">Brachionus muelleri</name>
    <dbReference type="NCBI Taxonomy" id="10195"/>
    <lineage>
        <taxon>Eukaryota</taxon>
        <taxon>Metazoa</taxon>
        <taxon>Spiralia</taxon>
        <taxon>Gnathifera</taxon>
        <taxon>Rotifera</taxon>
        <taxon>Eurotatoria</taxon>
        <taxon>Monogononta</taxon>
        <taxon>Pseudotrocha</taxon>
        <taxon>Ploima</taxon>
        <taxon>Brachionidae</taxon>
        <taxon>Brachionus</taxon>
    </lineage>
</organism>
<evidence type="ECO:0000313" key="2">
    <source>
        <dbReference type="Proteomes" id="UP000276133"/>
    </source>
</evidence>
<gene>
    <name evidence="1" type="ORF">BpHYR1_046926</name>
</gene>
<keyword evidence="2" id="KW-1185">Reference proteome</keyword>
<evidence type="ECO:0000313" key="1">
    <source>
        <dbReference type="EMBL" id="RNA31066.1"/>
    </source>
</evidence>
<name>A0A3M7S5J8_BRAPC</name>
<dbReference type="Proteomes" id="UP000276133">
    <property type="component" value="Unassembled WGS sequence"/>
</dbReference>
<reference evidence="1 2" key="1">
    <citation type="journal article" date="2018" name="Sci. Rep.">
        <title>Genomic signatures of local adaptation to the degree of environmental predictability in rotifers.</title>
        <authorList>
            <person name="Franch-Gras L."/>
            <person name="Hahn C."/>
            <person name="Garcia-Roger E.M."/>
            <person name="Carmona M.J."/>
            <person name="Serra M."/>
            <person name="Gomez A."/>
        </authorList>
    </citation>
    <scope>NUCLEOTIDE SEQUENCE [LARGE SCALE GENOMIC DNA]</scope>
    <source>
        <strain evidence="1">HYR1</strain>
    </source>
</reference>
<comment type="caution">
    <text evidence="1">The sequence shown here is derived from an EMBL/GenBank/DDBJ whole genome shotgun (WGS) entry which is preliminary data.</text>
</comment>
<protein>
    <submittedName>
        <fullName evidence="1">Uncharacterized protein</fullName>
    </submittedName>
</protein>
<accession>A0A3M7S5J8</accession>
<dbReference type="AlphaFoldDB" id="A0A3M7S5J8"/>
<proteinExistence type="predicted"/>
<dbReference type="EMBL" id="REGN01001995">
    <property type="protein sequence ID" value="RNA31066.1"/>
    <property type="molecule type" value="Genomic_DNA"/>
</dbReference>